<evidence type="ECO:0000256" key="2">
    <source>
        <dbReference type="ARBA" id="ARBA00004728"/>
    </source>
</evidence>
<evidence type="ECO:0000256" key="10">
    <source>
        <dbReference type="ARBA" id="ARBA00023315"/>
    </source>
</evidence>
<keyword evidence="12" id="KW-1133">Transmembrane helix</keyword>
<evidence type="ECO:0000256" key="7">
    <source>
        <dbReference type="ARBA" id="ARBA00022516"/>
    </source>
</evidence>
<dbReference type="InterPro" id="IPR004552">
    <property type="entry name" value="AGP_acyltrans"/>
</dbReference>
<comment type="similarity">
    <text evidence="4 11">Belongs to the 1-acyl-sn-glycerol-3-phosphate acyltransferase family.</text>
</comment>
<comment type="pathway">
    <text evidence="2">Phospholipid metabolism; CDP-diacylglycerol biosynthesis; CDP-diacylglycerol from sn-glycerol 3-phosphate: step 2/3.</text>
</comment>
<dbReference type="PANTHER" id="PTHR10434">
    <property type="entry name" value="1-ACYL-SN-GLYCEROL-3-PHOSPHATE ACYLTRANSFERASE"/>
    <property type="match status" value="1"/>
</dbReference>
<keyword evidence="10 11" id="KW-0012">Acyltransferase</keyword>
<evidence type="ECO:0000313" key="14">
    <source>
        <dbReference type="EMBL" id="NZA27421.1"/>
    </source>
</evidence>
<proteinExistence type="inferred from homology"/>
<dbReference type="CDD" id="cd07989">
    <property type="entry name" value="LPLAT_AGPAT-like"/>
    <property type="match status" value="1"/>
</dbReference>
<evidence type="ECO:0000256" key="11">
    <source>
        <dbReference type="RuleBase" id="RU361267"/>
    </source>
</evidence>
<dbReference type="InterPro" id="IPR002123">
    <property type="entry name" value="Plipid/glycerol_acylTrfase"/>
</dbReference>
<dbReference type="AlphaFoldDB" id="A0A853JDM8"/>
<keyword evidence="9 11" id="KW-0443">Lipid metabolism</keyword>
<evidence type="ECO:0000256" key="9">
    <source>
        <dbReference type="ARBA" id="ARBA00023098"/>
    </source>
</evidence>
<evidence type="ECO:0000259" key="13">
    <source>
        <dbReference type="SMART" id="SM00563"/>
    </source>
</evidence>
<dbReference type="PANTHER" id="PTHR10434:SF64">
    <property type="entry name" value="1-ACYL-SN-GLYCEROL-3-PHOSPHATE ACYLTRANSFERASE-RELATED"/>
    <property type="match status" value="1"/>
</dbReference>
<dbReference type="EC" id="2.3.1.51" evidence="5 11"/>
<dbReference type="GO" id="GO:0016024">
    <property type="term" value="P:CDP-diacylglycerol biosynthetic process"/>
    <property type="evidence" value="ECO:0007669"/>
    <property type="project" value="UniProtKB-UniPathway"/>
</dbReference>
<name>A0A853JDM8_9GAMM</name>
<gene>
    <name evidence="14" type="ORF">H0E84_13605</name>
</gene>
<dbReference type="EMBL" id="JACCKA010000077">
    <property type="protein sequence ID" value="NZA27421.1"/>
    <property type="molecule type" value="Genomic_DNA"/>
</dbReference>
<evidence type="ECO:0000256" key="6">
    <source>
        <dbReference type="ARBA" id="ARBA00016139"/>
    </source>
</evidence>
<keyword evidence="15" id="KW-1185">Reference proteome</keyword>
<evidence type="ECO:0000256" key="1">
    <source>
        <dbReference type="ARBA" id="ARBA00001141"/>
    </source>
</evidence>
<protein>
    <recommendedName>
        <fullName evidence="6 11">1-acyl-sn-glycerol-3-phosphate acyltransferase</fullName>
        <ecNumber evidence="5 11">2.3.1.51</ecNumber>
    </recommendedName>
</protein>
<dbReference type="UniPathway" id="UPA00557">
    <property type="reaction ID" value="UER00613"/>
</dbReference>
<evidence type="ECO:0000256" key="4">
    <source>
        <dbReference type="ARBA" id="ARBA00008655"/>
    </source>
</evidence>
<comment type="domain">
    <text evidence="11">The HXXXXD motif is essential for acyltransferase activity and may constitute the binding site for the phosphate moiety of the glycerol-3-phosphate.</text>
</comment>
<dbReference type="SMART" id="SM00563">
    <property type="entry name" value="PlsC"/>
    <property type="match status" value="1"/>
</dbReference>
<comment type="caution">
    <text evidence="14">The sequence shown here is derived from an EMBL/GenBank/DDBJ whole genome shotgun (WGS) entry which is preliminary data.</text>
</comment>
<keyword evidence="7 11" id="KW-0444">Lipid biosynthesis</keyword>
<sequence length="272" mass="29430">MRARSARGARYALRVSERIESLQIPPRAWRRWPWLAFNGLQFGFTLLWTAGWISLALLLYALSGGARHLPLRMASRCWAPGLLGGAGARLEVEGLERVDWSRRYVLVANHQSVIDICALFRAVPVPLHFLLKQEMAGVPFVGWYARAMGMVFIPRDNRRAATASLHRAAGVVRAGAILCIFPEGTRSRDGSVAPFKPGAFQTAIEAGAEVLPVALEGTGAVLPPEGFFRVRPGTIRVRFGAPLPLAGPSGPIGRQALAEQARAAVVGLLRGA</sequence>
<dbReference type="NCBIfam" id="TIGR00530">
    <property type="entry name" value="AGP_acyltrn"/>
    <property type="match status" value="1"/>
</dbReference>
<dbReference type="Proteomes" id="UP000578091">
    <property type="component" value="Unassembled WGS sequence"/>
</dbReference>
<comment type="pathway">
    <text evidence="3">Lipid metabolism.</text>
</comment>
<organism evidence="14 15">
    <name type="scientific">Luteimonas salinisoli</name>
    <dbReference type="NCBI Taxonomy" id="2752307"/>
    <lineage>
        <taxon>Bacteria</taxon>
        <taxon>Pseudomonadati</taxon>
        <taxon>Pseudomonadota</taxon>
        <taxon>Gammaproteobacteria</taxon>
        <taxon>Lysobacterales</taxon>
        <taxon>Lysobacteraceae</taxon>
        <taxon>Luteimonas</taxon>
    </lineage>
</organism>
<keyword evidence="11" id="KW-1208">Phospholipid metabolism</keyword>
<reference evidence="14 15" key="1">
    <citation type="submission" date="2020-07" db="EMBL/GenBank/DDBJ databases">
        <title>Luteimonas sp. SJ-92.</title>
        <authorList>
            <person name="Huang X.-X."/>
            <person name="Xu L."/>
            <person name="Sun J.-Q."/>
        </authorList>
    </citation>
    <scope>NUCLEOTIDE SEQUENCE [LARGE SCALE GENOMIC DNA]</scope>
    <source>
        <strain evidence="14 15">SJ-92</strain>
    </source>
</reference>
<feature type="transmembrane region" description="Helical" evidence="12">
    <location>
        <begin position="40"/>
        <end position="62"/>
    </location>
</feature>
<dbReference type="GO" id="GO:0003841">
    <property type="term" value="F:1-acylglycerol-3-phosphate O-acyltransferase activity"/>
    <property type="evidence" value="ECO:0007669"/>
    <property type="project" value="UniProtKB-UniRule"/>
</dbReference>
<feature type="domain" description="Phospholipid/glycerol acyltransferase" evidence="13">
    <location>
        <begin position="104"/>
        <end position="218"/>
    </location>
</feature>
<keyword evidence="12" id="KW-0472">Membrane</keyword>
<keyword evidence="11" id="KW-0594">Phospholipid biosynthesis</keyword>
<accession>A0A853JDM8</accession>
<keyword evidence="12" id="KW-0812">Transmembrane</keyword>
<dbReference type="SUPFAM" id="SSF69593">
    <property type="entry name" value="Glycerol-3-phosphate (1)-acyltransferase"/>
    <property type="match status" value="1"/>
</dbReference>
<evidence type="ECO:0000256" key="5">
    <source>
        <dbReference type="ARBA" id="ARBA00013211"/>
    </source>
</evidence>
<evidence type="ECO:0000256" key="12">
    <source>
        <dbReference type="SAM" id="Phobius"/>
    </source>
</evidence>
<dbReference type="GO" id="GO:0016020">
    <property type="term" value="C:membrane"/>
    <property type="evidence" value="ECO:0007669"/>
    <property type="project" value="InterPro"/>
</dbReference>
<keyword evidence="8 11" id="KW-0808">Transferase</keyword>
<evidence type="ECO:0000256" key="3">
    <source>
        <dbReference type="ARBA" id="ARBA00005189"/>
    </source>
</evidence>
<dbReference type="GO" id="GO:0006654">
    <property type="term" value="P:phosphatidic acid biosynthetic process"/>
    <property type="evidence" value="ECO:0007669"/>
    <property type="project" value="TreeGrafter"/>
</dbReference>
<comment type="catalytic activity">
    <reaction evidence="1 11">
        <text>a 1-acyl-sn-glycero-3-phosphate + an acyl-CoA = a 1,2-diacyl-sn-glycero-3-phosphate + CoA</text>
        <dbReference type="Rhea" id="RHEA:19709"/>
        <dbReference type="ChEBI" id="CHEBI:57287"/>
        <dbReference type="ChEBI" id="CHEBI:57970"/>
        <dbReference type="ChEBI" id="CHEBI:58342"/>
        <dbReference type="ChEBI" id="CHEBI:58608"/>
        <dbReference type="EC" id="2.3.1.51"/>
    </reaction>
</comment>
<evidence type="ECO:0000313" key="15">
    <source>
        <dbReference type="Proteomes" id="UP000578091"/>
    </source>
</evidence>
<evidence type="ECO:0000256" key="8">
    <source>
        <dbReference type="ARBA" id="ARBA00022679"/>
    </source>
</evidence>
<dbReference type="Pfam" id="PF01553">
    <property type="entry name" value="Acyltransferase"/>
    <property type="match status" value="1"/>
</dbReference>